<feature type="transmembrane region" description="Helical" evidence="1">
    <location>
        <begin position="9"/>
        <end position="29"/>
    </location>
</feature>
<keyword evidence="1" id="KW-0472">Membrane</keyword>
<proteinExistence type="predicted"/>
<sequence>MADKLTKKVLTRVALCLIIPTFLGIVIYFDYSHFVNQFQVLQLDFKGYSKESNILLKINDLSIIHGIQYIYQKSDPIESFDDMFIIEISKKPKFISYVLRDIGHVLLWQEQEEYEIQGVRIKFVIELYDSSSSDSKDYYLRYKNEFQIGNLYYSLHFAYPYSGDLDGNQLPEEAIDHLKELSMQRISKLLQED</sequence>
<dbReference type="STRING" id="545696.HOLDEFILI_02155"/>
<evidence type="ECO:0000256" key="1">
    <source>
        <dbReference type="SAM" id="Phobius"/>
    </source>
</evidence>
<keyword evidence="1" id="KW-1133">Transmembrane helix</keyword>
<dbReference type="HOGENOM" id="CLU_1407086_0_0_9"/>
<accession>B9Y8K8</accession>
<gene>
    <name evidence="2" type="ORF">HOLDEFILI_02155</name>
</gene>
<organism evidence="2 3">
    <name type="scientific">Holdemania filiformis DSM 12042</name>
    <dbReference type="NCBI Taxonomy" id="545696"/>
    <lineage>
        <taxon>Bacteria</taxon>
        <taxon>Bacillati</taxon>
        <taxon>Bacillota</taxon>
        <taxon>Erysipelotrichia</taxon>
        <taxon>Erysipelotrichales</taxon>
        <taxon>Erysipelotrichaceae</taxon>
        <taxon>Holdemania</taxon>
    </lineage>
</organism>
<name>B9Y8K8_9FIRM</name>
<evidence type="ECO:0000313" key="3">
    <source>
        <dbReference type="Proteomes" id="UP000005950"/>
    </source>
</evidence>
<protein>
    <submittedName>
        <fullName evidence="2">Uncharacterized protein</fullName>
    </submittedName>
</protein>
<dbReference type="EMBL" id="ACCF01000127">
    <property type="protein sequence ID" value="EEF67696.1"/>
    <property type="molecule type" value="Genomic_DNA"/>
</dbReference>
<reference evidence="2 3" key="2">
    <citation type="submission" date="2009-02" db="EMBL/GenBank/DDBJ databases">
        <title>Draft genome sequence of Holdemania filiformis DSM 12042.</title>
        <authorList>
            <person name="Sudarsanam P."/>
            <person name="Ley R."/>
            <person name="Guruge J."/>
            <person name="Turnbaugh P.J."/>
            <person name="Mahowald M."/>
            <person name="Liep D."/>
            <person name="Gordon J."/>
        </authorList>
    </citation>
    <scope>NUCLEOTIDE SEQUENCE [LARGE SCALE GENOMIC DNA]</scope>
    <source>
        <strain evidence="2 3">DSM 12042</strain>
    </source>
</reference>
<dbReference type="Proteomes" id="UP000005950">
    <property type="component" value="Unassembled WGS sequence"/>
</dbReference>
<evidence type="ECO:0000313" key="2">
    <source>
        <dbReference type="EMBL" id="EEF67696.1"/>
    </source>
</evidence>
<comment type="caution">
    <text evidence="2">The sequence shown here is derived from an EMBL/GenBank/DDBJ whole genome shotgun (WGS) entry which is preliminary data.</text>
</comment>
<reference evidence="2 3" key="1">
    <citation type="submission" date="2008-12" db="EMBL/GenBank/DDBJ databases">
        <authorList>
            <person name="Fulton L."/>
            <person name="Clifton S."/>
            <person name="Fulton B."/>
            <person name="Xu J."/>
            <person name="Minx P."/>
            <person name="Pepin K.H."/>
            <person name="Johnson M."/>
            <person name="Bhonagiri V."/>
            <person name="Nash W.E."/>
            <person name="Mardis E.R."/>
            <person name="Wilson R.K."/>
        </authorList>
    </citation>
    <scope>NUCLEOTIDE SEQUENCE [LARGE SCALE GENOMIC DNA]</scope>
    <source>
        <strain evidence="2 3">DSM 12042</strain>
    </source>
</reference>
<dbReference type="RefSeq" id="WP_006059343.1">
    <property type="nucleotide sequence ID" value="NZ_GG657557.1"/>
</dbReference>
<keyword evidence="1" id="KW-0812">Transmembrane</keyword>
<dbReference type="AlphaFoldDB" id="B9Y8K8"/>